<dbReference type="CDD" id="cd06579">
    <property type="entry name" value="TM_PBP1_transp_AraH_like"/>
    <property type="match status" value="1"/>
</dbReference>
<feature type="transmembrane region" description="Helical" evidence="6">
    <location>
        <begin position="231"/>
        <end position="248"/>
    </location>
</feature>
<dbReference type="PANTHER" id="PTHR32196:SF18">
    <property type="entry name" value="GALACTOSE_METHYL GALACTOSIDE IMPORT PERMEASE PROTEIN MGLC"/>
    <property type="match status" value="1"/>
</dbReference>
<dbReference type="AlphaFoldDB" id="A0A412FLE8"/>
<dbReference type="EMBL" id="QRUP01000025">
    <property type="protein sequence ID" value="RGR68973.1"/>
    <property type="molecule type" value="Genomic_DNA"/>
</dbReference>
<organism evidence="7 8">
    <name type="scientific">Holdemania filiformis</name>
    <dbReference type="NCBI Taxonomy" id="61171"/>
    <lineage>
        <taxon>Bacteria</taxon>
        <taxon>Bacillati</taxon>
        <taxon>Bacillota</taxon>
        <taxon>Erysipelotrichia</taxon>
        <taxon>Erysipelotrichales</taxon>
        <taxon>Erysipelotrichaceae</taxon>
        <taxon>Holdemania</taxon>
    </lineage>
</organism>
<gene>
    <name evidence="7" type="ORF">DWY25_15495</name>
</gene>
<evidence type="ECO:0000256" key="2">
    <source>
        <dbReference type="ARBA" id="ARBA00022475"/>
    </source>
</evidence>
<dbReference type="GO" id="GO:0022857">
    <property type="term" value="F:transmembrane transporter activity"/>
    <property type="evidence" value="ECO:0007669"/>
    <property type="project" value="InterPro"/>
</dbReference>
<comment type="caution">
    <text evidence="7">The sequence shown here is derived from an EMBL/GenBank/DDBJ whole genome shotgun (WGS) entry which is preliminary data.</text>
</comment>
<sequence>MEFNKKKVTDFLSNNAIVILLVLLVLFVGFTRKGFFSGPNYSNIITNVTPRFIIALGVSGCLITKGTDLSAGRMVGFGGVIACTLLQRPDYTAKFFENLPQMPLVVVLLIVMLITAFFGLLNGCVVAYLKVPPFLATLGMQTIVYGINLVYSGADPIGGLRSDFTGVATNAIFTVGKFSFKWLFLIAIAAGLIFWFLYNKTRYGKYMYAIGGNENAAEVSGVNVNRSKLKIYTLAGLMYGLAGFLLAAKSGGASVNLGLGYELEAIAACTIGGVSTNGGVGKVSGILLGVLVFELLKTSMQYLRIDTSYQFIVQGIVIIVAVALDIRKYTAKK</sequence>
<dbReference type="PANTHER" id="PTHR32196">
    <property type="entry name" value="ABC TRANSPORTER PERMEASE PROTEIN YPHD-RELATED-RELATED"/>
    <property type="match status" value="1"/>
</dbReference>
<reference evidence="7 8" key="1">
    <citation type="submission" date="2018-08" db="EMBL/GenBank/DDBJ databases">
        <title>A genome reference for cultivated species of the human gut microbiota.</title>
        <authorList>
            <person name="Zou Y."/>
            <person name="Xue W."/>
            <person name="Luo G."/>
        </authorList>
    </citation>
    <scope>NUCLEOTIDE SEQUENCE [LARGE SCALE GENOMIC DNA]</scope>
    <source>
        <strain evidence="7 8">AF24-29</strain>
    </source>
</reference>
<feature type="transmembrane region" description="Helical" evidence="6">
    <location>
        <begin position="44"/>
        <end position="64"/>
    </location>
</feature>
<accession>A0A412FLE8</accession>
<evidence type="ECO:0000313" key="7">
    <source>
        <dbReference type="EMBL" id="RGR68973.1"/>
    </source>
</evidence>
<comment type="subcellular location">
    <subcellularLocation>
        <location evidence="1">Cell membrane</location>
        <topology evidence="1">Multi-pass membrane protein</topology>
    </subcellularLocation>
</comment>
<protein>
    <submittedName>
        <fullName evidence="7">Galactose/methyl galactoside ABC transporter permease MglC</fullName>
    </submittedName>
</protein>
<dbReference type="GO" id="GO:0005886">
    <property type="term" value="C:plasma membrane"/>
    <property type="evidence" value="ECO:0007669"/>
    <property type="project" value="UniProtKB-SubCell"/>
</dbReference>
<keyword evidence="8" id="KW-1185">Reference proteome</keyword>
<feature type="transmembrane region" description="Helical" evidence="6">
    <location>
        <begin position="12"/>
        <end position="32"/>
    </location>
</feature>
<keyword evidence="4 6" id="KW-1133">Transmembrane helix</keyword>
<dbReference type="Proteomes" id="UP000284178">
    <property type="component" value="Unassembled WGS sequence"/>
</dbReference>
<feature type="transmembrane region" description="Helical" evidence="6">
    <location>
        <begin position="308"/>
        <end position="326"/>
    </location>
</feature>
<name>A0A412FLE8_9FIRM</name>
<evidence type="ECO:0000256" key="5">
    <source>
        <dbReference type="ARBA" id="ARBA00023136"/>
    </source>
</evidence>
<keyword evidence="2" id="KW-1003">Cell membrane</keyword>
<evidence type="ECO:0000256" key="6">
    <source>
        <dbReference type="SAM" id="Phobius"/>
    </source>
</evidence>
<keyword evidence="5 6" id="KW-0472">Membrane</keyword>
<proteinExistence type="predicted"/>
<dbReference type="Pfam" id="PF02653">
    <property type="entry name" value="BPD_transp_2"/>
    <property type="match status" value="1"/>
</dbReference>
<evidence type="ECO:0000256" key="1">
    <source>
        <dbReference type="ARBA" id="ARBA00004651"/>
    </source>
</evidence>
<feature type="transmembrane region" description="Helical" evidence="6">
    <location>
        <begin position="104"/>
        <end position="129"/>
    </location>
</feature>
<evidence type="ECO:0000256" key="3">
    <source>
        <dbReference type="ARBA" id="ARBA00022692"/>
    </source>
</evidence>
<dbReference type="InterPro" id="IPR001851">
    <property type="entry name" value="ABC_transp_permease"/>
</dbReference>
<dbReference type="GeneID" id="83016801"/>
<feature type="transmembrane region" description="Helical" evidence="6">
    <location>
        <begin position="180"/>
        <end position="198"/>
    </location>
</feature>
<keyword evidence="3 6" id="KW-0812">Transmembrane</keyword>
<dbReference type="NCBIfam" id="NF007014">
    <property type="entry name" value="PRK09478.1"/>
    <property type="match status" value="1"/>
</dbReference>
<evidence type="ECO:0000256" key="4">
    <source>
        <dbReference type="ARBA" id="ARBA00022989"/>
    </source>
</evidence>
<dbReference type="RefSeq" id="WP_006061061.1">
    <property type="nucleotide sequence ID" value="NZ_CABJCV010000025.1"/>
</dbReference>
<evidence type="ECO:0000313" key="8">
    <source>
        <dbReference type="Proteomes" id="UP000284178"/>
    </source>
</evidence>